<keyword evidence="6" id="KW-1015">Disulfide bond</keyword>
<evidence type="ECO:0000256" key="5">
    <source>
        <dbReference type="ARBA" id="ARBA00023027"/>
    </source>
</evidence>
<keyword evidence="2 11" id="KW-0285">Flavoprotein</keyword>
<dbReference type="GO" id="GO:0006103">
    <property type="term" value="P:2-oxoglutarate metabolic process"/>
    <property type="evidence" value="ECO:0007669"/>
    <property type="project" value="TreeGrafter"/>
</dbReference>
<dbReference type="NCBIfam" id="TIGR03452">
    <property type="entry name" value="mycothione_red"/>
    <property type="match status" value="1"/>
</dbReference>
<feature type="domain" description="Pyridine nucleotide-disulphide oxidoreductase dimerisation" evidence="12">
    <location>
        <begin position="345"/>
        <end position="454"/>
    </location>
</feature>
<dbReference type="SUPFAM" id="SSF51905">
    <property type="entry name" value="FAD/NAD(P)-binding domain"/>
    <property type="match status" value="1"/>
</dbReference>
<dbReference type="InterPro" id="IPR001100">
    <property type="entry name" value="Pyr_nuc-diS_OxRdtase"/>
</dbReference>
<dbReference type="Proteomes" id="UP000036513">
    <property type="component" value="Unassembled WGS sequence"/>
</dbReference>
<evidence type="ECO:0000256" key="6">
    <source>
        <dbReference type="ARBA" id="ARBA00023157"/>
    </source>
</evidence>
<keyword evidence="9" id="KW-0547">Nucleotide-binding</keyword>
<dbReference type="InterPro" id="IPR012999">
    <property type="entry name" value="Pyr_OxRdtase_I_AS"/>
</dbReference>
<dbReference type="Gene3D" id="3.50.50.60">
    <property type="entry name" value="FAD/NAD(P)-binding domain"/>
    <property type="match status" value="2"/>
</dbReference>
<dbReference type="PANTHER" id="PTHR22912">
    <property type="entry name" value="DISULFIDE OXIDOREDUCTASE"/>
    <property type="match status" value="1"/>
</dbReference>
<accession>A0A0J6W9V3</accession>
<evidence type="ECO:0000256" key="2">
    <source>
        <dbReference type="ARBA" id="ARBA00022630"/>
    </source>
</evidence>
<dbReference type="GO" id="GO:0050660">
    <property type="term" value="F:flavin adenine dinucleotide binding"/>
    <property type="evidence" value="ECO:0007669"/>
    <property type="project" value="TreeGrafter"/>
</dbReference>
<dbReference type="PRINTS" id="PR00368">
    <property type="entry name" value="FADPNR"/>
</dbReference>
<dbReference type="PANTHER" id="PTHR22912:SF217">
    <property type="entry name" value="DIHYDROLIPOYL DEHYDROGENASE"/>
    <property type="match status" value="1"/>
</dbReference>
<comment type="similarity">
    <text evidence="1 11">Belongs to the class-I pyridine nucleotide-disulfide oxidoreductase family.</text>
</comment>
<dbReference type="InterPro" id="IPR004099">
    <property type="entry name" value="Pyr_nucl-diS_OxRdtase_dimer"/>
</dbReference>
<dbReference type="EMBL" id="JYNL01000020">
    <property type="protein sequence ID" value="KMO78437.1"/>
    <property type="molecule type" value="Genomic_DNA"/>
</dbReference>
<evidence type="ECO:0000256" key="8">
    <source>
        <dbReference type="PIRSR" id="PIRSR000350-2"/>
    </source>
</evidence>
<dbReference type="GO" id="GO:0050627">
    <property type="term" value="F:mycothione reductase [NAD(P)H] activity"/>
    <property type="evidence" value="ECO:0007669"/>
    <property type="project" value="UniProtKB-EC"/>
</dbReference>
<feature type="binding site" evidence="9">
    <location>
        <begin position="179"/>
        <end position="186"/>
    </location>
    <ligand>
        <name>NAD(+)</name>
        <dbReference type="ChEBI" id="CHEBI:57540"/>
    </ligand>
</feature>
<evidence type="ECO:0000256" key="3">
    <source>
        <dbReference type="ARBA" id="ARBA00022827"/>
    </source>
</evidence>
<evidence type="ECO:0000256" key="11">
    <source>
        <dbReference type="RuleBase" id="RU003691"/>
    </source>
</evidence>
<keyword evidence="7 11" id="KW-0676">Redox-active center</keyword>
<feature type="binding site" evidence="9">
    <location>
        <position position="265"/>
    </location>
    <ligand>
        <name>NAD(+)</name>
        <dbReference type="ChEBI" id="CHEBI:57540"/>
    </ligand>
</feature>
<evidence type="ECO:0000256" key="9">
    <source>
        <dbReference type="PIRSR" id="PIRSR000350-3"/>
    </source>
</evidence>
<dbReference type="GO" id="GO:0004148">
    <property type="term" value="F:dihydrolipoyl dehydrogenase (NADH) activity"/>
    <property type="evidence" value="ECO:0007669"/>
    <property type="project" value="TreeGrafter"/>
</dbReference>
<gene>
    <name evidence="14" type="primary">mtr_1</name>
    <name evidence="14" type="ORF">MCHLDSM_02354</name>
</gene>
<dbReference type="SUPFAM" id="SSF55424">
    <property type="entry name" value="FAD/NAD-linked reductases, dimerisation (C-terminal) domain"/>
    <property type="match status" value="1"/>
</dbReference>
<dbReference type="RefSeq" id="WP_048469994.1">
    <property type="nucleotide sequence ID" value="NZ_JYNL01000020.1"/>
</dbReference>
<dbReference type="NCBIfam" id="NF005884">
    <property type="entry name" value="PRK07846.1"/>
    <property type="match status" value="1"/>
</dbReference>
<dbReference type="SMR" id="A0A0J6W9V3"/>
<evidence type="ECO:0000313" key="15">
    <source>
        <dbReference type="Proteomes" id="UP000036513"/>
    </source>
</evidence>
<dbReference type="PATRIC" id="fig|37916.4.peg.2273"/>
<dbReference type="InterPro" id="IPR017817">
    <property type="entry name" value="Mycothione_reductase"/>
</dbReference>
<keyword evidence="5 9" id="KW-0520">NAD</keyword>
<evidence type="ECO:0000313" key="14">
    <source>
        <dbReference type="EMBL" id="KMO78437.1"/>
    </source>
</evidence>
<dbReference type="Gene3D" id="3.30.390.30">
    <property type="match status" value="1"/>
</dbReference>
<dbReference type="PRINTS" id="PR00411">
    <property type="entry name" value="PNDRDTASEI"/>
</dbReference>
<dbReference type="InterPro" id="IPR023753">
    <property type="entry name" value="FAD/NAD-binding_dom"/>
</dbReference>
<feature type="binding site" evidence="9">
    <location>
        <position position="48"/>
    </location>
    <ligand>
        <name>FAD</name>
        <dbReference type="ChEBI" id="CHEBI:57692"/>
    </ligand>
</feature>
<dbReference type="Pfam" id="PF07992">
    <property type="entry name" value="Pyr_redox_2"/>
    <property type="match status" value="1"/>
</dbReference>
<name>A0A0J6W9V3_9MYCO</name>
<keyword evidence="4 11" id="KW-0560">Oxidoreductase</keyword>
<proteinExistence type="inferred from homology"/>
<evidence type="ECO:0000259" key="13">
    <source>
        <dbReference type="Pfam" id="PF07992"/>
    </source>
</evidence>
<dbReference type="InterPro" id="IPR036188">
    <property type="entry name" value="FAD/NAD-bd_sf"/>
</dbReference>
<dbReference type="EC" id="1.8.1.15" evidence="14"/>
<dbReference type="AlphaFoldDB" id="A0A0J6W9V3"/>
<keyword evidence="3 9" id="KW-0274">FAD</keyword>
<dbReference type="InterPro" id="IPR016156">
    <property type="entry name" value="FAD/NAD-linked_Rdtase_dimer_sf"/>
</dbReference>
<comment type="cofactor">
    <cofactor evidence="9">
        <name>FAD</name>
        <dbReference type="ChEBI" id="CHEBI:57692"/>
    </cofactor>
    <text evidence="9">Binds 1 FAD per subunit.</text>
</comment>
<feature type="disulfide bond" description="Redox-active" evidence="10">
    <location>
        <begin position="39"/>
        <end position="44"/>
    </location>
</feature>
<reference evidence="14 15" key="1">
    <citation type="journal article" date="2015" name="Genome Biol. Evol.">
        <title>Characterization of Three Mycobacterium spp. with Potential Use in Bioremediation by Genome Sequencing and Comparative Genomics.</title>
        <authorList>
            <person name="Das S."/>
            <person name="Pettersson B.M."/>
            <person name="Behra P.R."/>
            <person name="Ramesh M."/>
            <person name="Dasgupta S."/>
            <person name="Bhattacharya A."/>
            <person name="Kirsebom L.A."/>
        </authorList>
    </citation>
    <scope>NUCLEOTIDE SEQUENCE [LARGE SCALE GENOMIC DNA]</scope>
    <source>
        <strain evidence="14 15">DSM 43826</strain>
    </source>
</reference>
<dbReference type="STRING" id="37916.MCHLDSM_02354"/>
<sequence length="489" mass="53166">MADFDIAIIGTGSGNSIIDDRYVDKRVAICEQGMFGGTCLNVGCIPTKMFVYSAGVADQVRDAPRYGIDAHIDAVRWPDIVSRVFGRIDPLASGGEQYRRSSPNVQVFASHTRFAESQGTDGYRLRTDDGEEFTAEQVVIAAGARATVPPAIADCGVAYHTSDTIMRISDLPEHIVIVGGGFVAAEFAHVFSSLGSRVTIVLRGTTMLTHCDDTVCERFTDIAGKKWEIRSRRNIVRGSSDDSGVTLTLDDGATVRADTLLVATGRVPNGDLLNAHHAGVEVTDGMVTVDEYQRTTARNIFALGDVSSPYQLKHVANHEARVVKHNLLQDWDDTDNLMPANHRNVPSAVFTEPQIACVGLTENEARAAGYRIKSKVQDYGDVAYGWAMEDSTGFAKLIVDDETGLLLGAHIMGHQASSIIQPLIQAMAFDLPAQEMARGQYWIHPALPEVVENALLALCGEPPWPPSKRHCAPPDNICLPVQVIMRLLR</sequence>
<organism evidence="14 15">
    <name type="scientific">Mycolicibacterium chlorophenolicum</name>
    <dbReference type="NCBI Taxonomy" id="37916"/>
    <lineage>
        <taxon>Bacteria</taxon>
        <taxon>Bacillati</taxon>
        <taxon>Actinomycetota</taxon>
        <taxon>Actinomycetes</taxon>
        <taxon>Mycobacteriales</taxon>
        <taxon>Mycobacteriaceae</taxon>
        <taxon>Mycolicibacterium</taxon>
    </lineage>
</organism>
<dbReference type="Pfam" id="PF02852">
    <property type="entry name" value="Pyr_redox_dim"/>
    <property type="match status" value="1"/>
</dbReference>
<evidence type="ECO:0000259" key="12">
    <source>
        <dbReference type="Pfam" id="PF02852"/>
    </source>
</evidence>
<feature type="domain" description="FAD/NAD(P)-binding" evidence="13">
    <location>
        <begin position="4"/>
        <end position="319"/>
    </location>
</feature>
<comment type="caution">
    <text evidence="14">The sequence shown here is derived from an EMBL/GenBank/DDBJ whole genome shotgun (WGS) entry which is preliminary data.</text>
</comment>
<evidence type="ECO:0000256" key="7">
    <source>
        <dbReference type="ARBA" id="ARBA00023284"/>
    </source>
</evidence>
<dbReference type="PIRSF" id="PIRSF000350">
    <property type="entry name" value="Mercury_reductase_MerA"/>
    <property type="match status" value="1"/>
</dbReference>
<evidence type="ECO:0000256" key="10">
    <source>
        <dbReference type="PIRSR" id="PIRSR000350-4"/>
    </source>
</evidence>
<keyword evidence="15" id="KW-1185">Reference proteome</keyword>
<protein>
    <submittedName>
        <fullName evidence="14">Mycothione reductase</fullName>
        <ecNumber evidence="14">1.8.1.15</ecNumber>
    </submittedName>
</protein>
<evidence type="ECO:0000256" key="1">
    <source>
        <dbReference type="ARBA" id="ARBA00007532"/>
    </source>
</evidence>
<dbReference type="InterPro" id="IPR050151">
    <property type="entry name" value="Class-I_Pyr_Nuc-Dis_Oxidored"/>
</dbReference>
<feature type="active site" description="Proton acceptor" evidence="8">
    <location>
        <position position="444"/>
    </location>
</feature>
<evidence type="ECO:0000256" key="4">
    <source>
        <dbReference type="ARBA" id="ARBA00023002"/>
    </source>
</evidence>
<feature type="binding site" evidence="9">
    <location>
        <position position="305"/>
    </location>
    <ligand>
        <name>NAD(+)</name>
        <dbReference type="ChEBI" id="CHEBI:57540"/>
    </ligand>
</feature>
<dbReference type="PROSITE" id="PS00076">
    <property type="entry name" value="PYRIDINE_REDOX_1"/>
    <property type="match status" value="1"/>
</dbReference>